<keyword evidence="3" id="KW-1185">Reference proteome</keyword>
<keyword evidence="1" id="KW-0472">Membrane</keyword>
<feature type="transmembrane region" description="Helical" evidence="1">
    <location>
        <begin position="20"/>
        <end position="43"/>
    </location>
</feature>
<proteinExistence type="predicted"/>
<protein>
    <submittedName>
        <fullName evidence="2">Uncharacterized protein</fullName>
    </submittedName>
</protein>
<dbReference type="Proteomes" id="UP000054485">
    <property type="component" value="Unassembled WGS sequence"/>
</dbReference>
<reference evidence="2 3" key="1">
    <citation type="submission" date="2014-04" db="EMBL/GenBank/DDBJ databases">
        <authorList>
            <consortium name="DOE Joint Genome Institute"/>
            <person name="Kuo A."/>
            <person name="Ruytinx J."/>
            <person name="Rineau F."/>
            <person name="Colpaert J."/>
            <person name="Kohler A."/>
            <person name="Nagy L.G."/>
            <person name="Floudas D."/>
            <person name="Copeland A."/>
            <person name="Barry K.W."/>
            <person name="Cichocki N."/>
            <person name="Veneault-Fourrey C."/>
            <person name="LaButti K."/>
            <person name="Lindquist E.A."/>
            <person name="Lipzen A."/>
            <person name="Lundell T."/>
            <person name="Morin E."/>
            <person name="Murat C."/>
            <person name="Sun H."/>
            <person name="Tunlid A."/>
            <person name="Henrissat B."/>
            <person name="Grigoriev I.V."/>
            <person name="Hibbett D.S."/>
            <person name="Martin F."/>
            <person name="Nordberg H.P."/>
            <person name="Cantor M.N."/>
            <person name="Hua S.X."/>
        </authorList>
    </citation>
    <scope>NUCLEOTIDE SEQUENCE [LARGE SCALE GENOMIC DNA]</scope>
    <source>
        <strain evidence="2 3">UH-Slu-Lm8-n1</strain>
    </source>
</reference>
<reference evidence="3" key="2">
    <citation type="submission" date="2015-01" db="EMBL/GenBank/DDBJ databases">
        <title>Evolutionary Origins and Diversification of the Mycorrhizal Mutualists.</title>
        <authorList>
            <consortium name="DOE Joint Genome Institute"/>
            <consortium name="Mycorrhizal Genomics Consortium"/>
            <person name="Kohler A."/>
            <person name="Kuo A."/>
            <person name="Nagy L.G."/>
            <person name="Floudas D."/>
            <person name="Copeland A."/>
            <person name="Barry K.W."/>
            <person name="Cichocki N."/>
            <person name="Veneault-Fourrey C."/>
            <person name="LaButti K."/>
            <person name="Lindquist E.A."/>
            <person name="Lipzen A."/>
            <person name="Lundell T."/>
            <person name="Morin E."/>
            <person name="Murat C."/>
            <person name="Riley R."/>
            <person name="Ohm R."/>
            <person name="Sun H."/>
            <person name="Tunlid A."/>
            <person name="Henrissat B."/>
            <person name="Grigoriev I.V."/>
            <person name="Hibbett D.S."/>
            <person name="Martin F."/>
        </authorList>
    </citation>
    <scope>NUCLEOTIDE SEQUENCE [LARGE SCALE GENOMIC DNA]</scope>
    <source>
        <strain evidence="3">UH-Slu-Lm8-n1</strain>
    </source>
</reference>
<evidence type="ECO:0000313" key="2">
    <source>
        <dbReference type="EMBL" id="KIK37809.1"/>
    </source>
</evidence>
<sequence>MNIDRFLSWGEERKNKHSSIKIITTSYALTLLVRVGMIITAYLEGPVSVLARDDHERVSSKHACAVR</sequence>
<accession>A0A0D0AI44</accession>
<evidence type="ECO:0000313" key="3">
    <source>
        <dbReference type="Proteomes" id="UP000054485"/>
    </source>
</evidence>
<dbReference type="InParanoid" id="A0A0D0AI44"/>
<dbReference type="AlphaFoldDB" id="A0A0D0AI44"/>
<dbReference type="EMBL" id="KN835428">
    <property type="protein sequence ID" value="KIK37809.1"/>
    <property type="molecule type" value="Genomic_DNA"/>
</dbReference>
<name>A0A0D0AI44_9AGAM</name>
<evidence type="ECO:0000256" key="1">
    <source>
        <dbReference type="SAM" id="Phobius"/>
    </source>
</evidence>
<keyword evidence="1" id="KW-1133">Transmembrane helix</keyword>
<keyword evidence="1" id="KW-0812">Transmembrane</keyword>
<dbReference type="HOGENOM" id="CLU_2814125_0_0_1"/>
<organism evidence="2 3">
    <name type="scientific">Suillus luteus UH-Slu-Lm8-n1</name>
    <dbReference type="NCBI Taxonomy" id="930992"/>
    <lineage>
        <taxon>Eukaryota</taxon>
        <taxon>Fungi</taxon>
        <taxon>Dikarya</taxon>
        <taxon>Basidiomycota</taxon>
        <taxon>Agaricomycotina</taxon>
        <taxon>Agaricomycetes</taxon>
        <taxon>Agaricomycetidae</taxon>
        <taxon>Boletales</taxon>
        <taxon>Suillineae</taxon>
        <taxon>Suillaceae</taxon>
        <taxon>Suillus</taxon>
    </lineage>
</organism>
<gene>
    <name evidence="2" type="ORF">CY34DRAFT_427645</name>
</gene>